<evidence type="ECO:0000313" key="2">
    <source>
        <dbReference type="EMBL" id="CAH7687206.1"/>
    </source>
</evidence>
<keyword evidence="1" id="KW-0813">Transport</keyword>
<gene>
    <name evidence="2" type="ORF">PPACK8108_LOCUS21955</name>
</gene>
<sequence>MGGIKLSIFTFPDAVIGFFMAPIIPIIHKIKNFPPKQIIHPMSGFLKPGEMCMVLGRPNSGCSTLLKVLANQREGFVRVNGNVSYGGILADLMAKQCLASVIPKIHEGEGIYEQFNKVIVLNEGRMVYFGPAKEAQAYMVSLGYKNLPQQTTANYLTGFTDPNEQQFQNGIYPTQVPKSPEDMERAYKNSKIFQREKKMSVLITRNLSIKSFVFNKILWKL</sequence>
<comment type="caution">
    <text evidence="2">The sequence shown here is derived from an EMBL/GenBank/DDBJ whole genome shotgun (WGS) entry which is preliminary data.</text>
</comment>
<reference evidence="2" key="1">
    <citation type="submission" date="2022-06" db="EMBL/GenBank/DDBJ databases">
        <authorList>
            <consortium name="SYNGENTA / RWTH Aachen University"/>
        </authorList>
    </citation>
    <scope>NUCLEOTIDE SEQUENCE</scope>
</reference>
<evidence type="ECO:0000313" key="3">
    <source>
        <dbReference type="Proteomes" id="UP001153365"/>
    </source>
</evidence>
<evidence type="ECO:0000256" key="1">
    <source>
        <dbReference type="ARBA" id="ARBA00022448"/>
    </source>
</evidence>
<dbReference type="SUPFAM" id="SSF52540">
    <property type="entry name" value="P-loop containing nucleoside triphosphate hydrolases"/>
    <property type="match status" value="1"/>
</dbReference>
<dbReference type="Proteomes" id="UP001153365">
    <property type="component" value="Unassembled WGS sequence"/>
</dbReference>
<dbReference type="EMBL" id="CALTRL010005843">
    <property type="protein sequence ID" value="CAH7687206.1"/>
    <property type="molecule type" value="Genomic_DNA"/>
</dbReference>
<evidence type="ECO:0008006" key="4">
    <source>
        <dbReference type="Google" id="ProtNLM"/>
    </source>
</evidence>
<name>A0AAV0BJQ6_PHAPC</name>
<keyword evidence="3" id="KW-1185">Reference proteome</keyword>
<accession>A0AAV0BJQ6</accession>
<organism evidence="2 3">
    <name type="scientific">Phakopsora pachyrhizi</name>
    <name type="common">Asian soybean rust disease fungus</name>
    <dbReference type="NCBI Taxonomy" id="170000"/>
    <lineage>
        <taxon>Eukaryota</taxon>
        <taxon>Fungi</taxon>
        <taxon>Dikarya</taxon>
        <taxon>Basidiomycota</taxon>
        <taxon>Pucciniomycotina</taxon>
        <taxon>Pucciniomycetes</taxon>
        <taxon>Pucciniales</taxon>
        <taxon>Phakopsoraceae</taxon>
        <taxon>Phakopsora</taxon>
    </lineage>
</organism>
<protein>
    <recommendedName>
        <fullName evidence="4">ABC transporter domain-containing protein</fullName>
    </recommendedName>
</protein>
<dbReference type="Gene3D" id="3.40.50.300">
    <property type="entry name" value="P-loop containing nucleotide triphosphate hydrolases"/>
    <property type="match status" value="1"/>
</dbReference>
<dbReference type="InterPro" id="IPR027417">
    <property type="entry name" value="P-loop_NTPase"/>
</dbReference>
<dbReference type="AlphaFoldDB" id="A0AAV0BJQ6"/>
<dbReference type="PANTHER" id="PTHR19241">
    <property type="entry name" value="ATP-BINDING CASSETTE TRANSPORTER"/>
    <property type="match status" value="1"/>
</dbReference>
<proteinExistence type="predicted"/>